<evidence type="ECO:0000259" key="4">
    <source>
        <dbReference type="Pfam" id="PF04967"/>
    </source>
</evidence>
<dbReference type="InterPro" id="IPR013324">
    <property type="entry name" value="RNA_pol_sigma_r3/r4-like"/>
</dbReference>
<evidence type="ECO:0000259" key="5">
    <source>
        <dbReference type="Pfam" id="PF24277"/>
    </source>
</evidence>
<dbReference type="RefSeq" id="WP_089788777.1">
    <property type="nucleotide sequence ID" value="NZ_FOKW01000007.1"/>
</dbReference>
<reference evidence="7" key="1">
    <citation type="submission" date="2016-10" db="EMBL/GenBank/DDBJ databases">
        <authorList>
            <person name="Varghese N."/>
            <person name="Submissions S."/>
        </authorList>
    </citation>
    <scope>NUCLEOTIDE SEQUENCE [LARGE SCALE GENOMIC DNA]</scope>
    <source>
        <strain evidence="7">DSM 13078</strain>
    </source>
</reference>
<gene>
    <name evidence="6" type="ORF">SAMN05444422_107191</name>
</gene>
<dbReference type="PANTHER" id="PTHR34236">
    <property type="entry name" value="DIMETHYL SULFOXIDE REDUCTASE TRANSCRIPTIONAL ACTIVATOR"/>
    <property type="match status" value="1"/>
</dbReference>
<dbReference type="EMBL" id="FOKW01000007">
    <property type="protein sequence ID" value="SFC36014.1"/>
    <property type="molecule type" value="Genomic_DNA"/>
</dbReference>
<sequence>MATDASTATSPESRGTPLEATLLVDPPDCPLARKAPDAAEVSQTLSCAGDCRTCHSEVTVASRNGTGNGAGVGTGTTGKGSGGERIHTSADIGSDCVCPAISAFDCVFSLESIRDGSLVFTIVVRDRELITDIVAAIRETGGSVRLERITTDEAEAGAGAERDEPSVDAADITAKQREAIELAVELGYYDRPRRTDLQELADRLEISRSAVSQRLNAAESKLLRSFLSS</sequence>
<dbReference type="Pfam" id="PF24277">
    <property type="entry name" value="DmsR_N"/>
    <property type="match status" value="1"/>
</dbReference>
<feature type="compositionally biased region" description="Polar residues" evidence="3">
    <location>
        <begin position="1"/>
        <end position="13"/>
    </location>
</feature>
<dbReference type="OrthoDB" id="51502at2157"/>
<dbReference type="PANTHER" id="PTHR34236:SF1">
    <property type="entry name" value="DIMETHYL SULFOXIDE REDUCTASE TRANSCRIPTIONAL ACTIVATOR"/>
    <property type="match status" value="1"/>
</dbReference>
<evidence type="ECO:0000256" key="1">
    <source>
        <dbReference type="ARBA" id="ARBA00023015"/>
    </source>
</evidence>
<dbReference type="SUPFAM" id="SSF88659">
    <property type="entry name" value="Sigma3 and sigma4 domains of RNA polymerase sigma factors"/>
    <property type="match status" value="1"/>
</dbReference>
<proteinExistence type="predicted"/>
<feature type="domain" description="DmsR-like N-terminal" evidence="5">
    <location>
        <begin position="24"/>
        <end position="150"/>
    </location>
</feature>
<dbReference type="Proteomes" id="UP000199161">
    <property type="component" value="Unassembled WGS sequence"/>
</dbReference>
<organism evidence="6 7">
    <name type="scientific">Natronobacterium haloterrestre</name>
    <name type="common">Halobiforma haloterrestris</name>
    <dbReference type="NCBI Taxonomy" id="148448"/>
    <lineage>
        <taxon>Archaea</taxon>
        <taxon>Methanobacteriati</taxon>
        <taxon>Methanobacteriota</taxon>
        <taxon>Stenosarchaea group</taxon>
        <taxon>Halobacteria</taxon>
        <taxon>Halobacteriales</taxon>
        <taxon>Natrialbaceae</taxon>
        <taxon>Natronobacterium</taxon>
    </lineage>
</organism>
<dbReference type="InterPro" id="IPR007050">
    <property type="entry name" value="HTH_bacterioopsin"/>
</dbReference>
<keyword evidence="2" id="KW-0804">Transcription</keyword>
<feature type="region of interest" description="Disordered" evidence="3">
    <location>
        <begin position="1"/>
        <end position="26"/>
    </location>
</feature>
<protein>
    <submittedName>
        <fullName evidence="6">Predicted DNA binding protein, contains HTH domain</fullName>
    </submittedName>
</protein>
<evidence type="ECO:0000256" key="2">
    <source>
        <dbReference type="ARBA" id="ARBA00023163"/>
    </source>
</evidence>
<evidence type="ECO:0000256" key="3">
    <source>
        <dbReference type="SAM" id="MobiDB-lite"/>
    </source>
</evidence>
<feature type="domain" description="HTH bat-type" evidence="4">
    <location>
        <begin position="172"/>
        <end position="223"/>
    </location>
</feature>
<dbReference type="AlphaFoldDB" id="A0A1I1IIA6"/>
<dbReference type="Pfam" id="PF04967">
    <property type="entry name" value="HTH_10"/>
    <property type="match status" value="1"/>
</dbReference>
<evidence type="ECO:0000313" key="6">
    <source>
        <dbReference type="EMBL" id="SFC36014.1"/>
    </source>
</evidence>
<keyword evidence="7" id="KW-1185">Reference proteome</keyword>
<evidence type="ECO:0000313" key="7">
    <source>
        <dbReference type="Proteomes" id="UP000199161"/>
    </source>
</evidence>
<name>A0A1I1IIA6_NATHA</name>
<accession>A0A1I1IIA6</accession>
<dbReference type="InterPro" id="IPR056433">
    <property type="entry name" value="DmsR-like_N"/>
</dbReference>
<keyword evidence="1" id="KW-0805">Transcription regulation</keyword>